<dbReference type="AlphaFoldDB" id="A0A2S5KWW6"/>
<dbReference type="Pfam" id="PF01738">
    <property type="entry name" value="DLH"/>
    <property type="match status" value="1"/>
</dbReference>
<reference evidence="2 3" key="1">
    <citation type="submission" date="2018-02" db="EMBL/GenBank/DDBJ databases">
        <title>novel marine gammaproteobacteria from coastal saline agro ecosystem.</title>
        <authorList>
            <person name="Krishnan R."/>
            <person name="Ramesh Kumar N."/>
        </authorList>
    </citation>
    <scope>NUCLEOTIDE SEQUENCE [LARGE SCALE GENOMIC DNA]</scope>
    <source>
        <strain evidence="2 3">228</strain>
    </source>
</reference>
<feature type="domain" description="Dienelactone hydrolase" evidence="1">
    <location>
        <begin position="16"/>
        <end position="229"/>
    </location>
</feature>
<dbReference type="GO" id="GO:0016787">
    <property type="term" value="F:hydrolase activity"/>
    <property type="evidence" value="ECO:0007669"/>
    <property type="project" value="InterPro"/>
</dbReference>
<dbReference type="InterPro" id="IPR002925">
    <property type="entry name" value="Dienelactn_hydro"/>
</dbReference>
<gene>
    <name evidence="2" type="ORF">C4K68_04480</name>
</gene>
<name>A0A2S5KWW6_9PROT</name>
<dbReference type="SUPFAM" id="SSF53474">
    <property type="entry name" value="alpha/beta-Hydrolases"/>
    <property type="match status" value="1"/>
</dbReference>
<dbReference type="InterPro" id="IPR051049">
    <property type="entry name" value="Dienelactone_hydrolase-like"/>
</dbReference>
<dbReference type="Gene3D" id="3.40.50.1820">
    <property type="entry name" value="alpha/beta hydrolase"/>
    <property type="match status" value="1"/>
</dbReference>
<dbReference type="EMBL" id="PRLP01000012">
    <property type="protein sequence ID" value="PPC78766.1"/>
    <property type="molecule type" value="Genomic_DNA"/>
</dbReference>
<dbReference type="PANTHER" id="PTHR46623">
    <property type="entry name" value="CARBOXYMETHYLENEBUTENOLIDASE-RELATED"/>
    <property type="match status" value="1"/>
</dbReference>
<proteinExistence type="predicted"/>
<protein>
    <submittedName>
        <fullName evidence="2">Carboxymethylenebutenolidase</fullName>
    </submittedName>
</protein>
<dbReference type="OrthoDB" id="9787933at2"/>
<dbReference type="Proteomes" id="UP000238196">
    <property type="component" value="Unassembled WGS sequence"/>
</dbReference>
<evidence type="ECO:0000259" key="1">
    <source>
        <dbReference type="Pfam" id="PF01738"/>
    </source>
</evidence>
<comment type="caution">
    <text evidence="2">The sequence shown here is derived from an EMBL/GenBank/DDBJ whole genome shotgun (WGS) entry which is preliminary data.</text>
</comment>
<organism evidence="2 3">
    <name type="scientific">Proteobacteria bacterium 228</name>
    <dbReference type="NCBI Taxonomy" id="2083153"/>
    <lineage>
        <taxon>Bacteria</taxon>
        <taxon>Pseudomonadati</taxon>
        <taxon>Pseudomonadota</taxon>
    </lineage>
</organism>
<accession>A0A2S5KWW6</accession>
<dbReference type="PANTHER" id="PTHR46623:SF6">
    <property type="entry name" value="ALPHA_BETA-HYDROLASES SUPERFAMILY PROTEIN"/>
    <property type="match status" value="1"/>
</dbReference>
<dbReference type="InterPro" id="IPR029058">
    <property type="entry name" value="AB_hydrolase_fold"/>
</dbReference>
<evidence type="ECO:0000313" key="3">
    <source>
        <dbReference type="Proteomes" id="UP000238196"/>
    </source>
</evidence>
<evidence type="ECO:0000313" key="2">
    <source>
        <dbReference type="EMBL" id="PPC78766.1"/>
    </source>
</evidence>
<sequence length="231" mass="25132">MISTEWRRIAVADGEMDVFVARSGKDNAPSIVLIQEIFGVNDHIQSVVKGYAEQGYDVYAPDIFWRSARKVSLSYAGDDMQTALGLLKATDEEKVLADILVLRDVIAAEQSNGKCAVMGYCFGGLLTYMAAASGKFDAGVSYYGGRIGDREALADSITVPMMFHFGEKDSHIPISTIDMLQRKFAGRSDVSIYVHPEADHGFNCSVRASYHEAAAARAAELSKDFLANVLA</sequence>